<accession>A0A0M3JJ92</accession>
<gene>
    <name evidence="2" type="ORF">ASIM_LOCUS7475</name>
</gene>
<keyword evidence="3" id="KW-1185">Reference proteome</keyword>
<evidence type="ECO:0000313" key="4">
    <source>
        <dbReference type="WBParaSite" id="ASIM_0000771001-mRNA-1"/>
    </source>
</evidence>
<dbReference type="Pfam" id="PF03476">
    <property type="entry name" value="MOSC_N"/>
    <property type="match status" value="1"/>
</dbReference>
<dbReference type="Proteomes" id="UP000267096">
    <property type="component" value="Unassembled WGS sequence"/>
</dbReference>
<proteinExistence type="predicted"/>
<dbReference type="SUPFAM" id="SSF141673">
    <property type="entry name" value="MOSC N-terminal domain-like"/>
    <property type="match status" value="1"/>
</dbReference>
<dbReference type="OrthoDB" id="17255at2759"/>
<feature type="domain" description="Molybdenum cofactor sulfurase middle" evidence="1">
    <location>
        <begin position="10"/>
        <end position="74"/>
    </location>
</feature>
<dbReference type="EMBL" id="UYRR01018136">
    <property type="protein sequence ID" value="VDK29284.1"/>
    <property type="molecule type" value="Genomic_DNA"/>
</dbReference>
<sequence>MECLGIGGKKGELRDRHFCVYRKSTCKYMTMKQCPRLVIIDGDVRNGMLTLTTPEHEPIQVDIHKVLAANQIVNVKTAPSSKLQFRVANPNSQADKYSWVLRPGYCQYSISTSCRVEKSDLTMNVLLGSIPM</sequence>
<name>A0A0M3JJ92_ANISI</name>
<reference evidence="2 3" key="2">
    <citation type="submission" date="2018-11" db="EMBL/GenBank/DDBJ databases">
        <authorList>
            <consortium name="Pathogen Informatics"/>
        </authorList>
    </citation>
    <scope>NUCLEOTIDE SEQUENCE [LARGE SCALE GENOMIC DNA]</scope>
</reference>
<evidence type="ECO:0000313" key="3">
    <source>
        <dbReference type="Proteomes" id="UP000267096"/>
    </source>
</evidence>
<organism evidence="4">
    <name type="scientific">Anisakis simplex</name>
    <name type="common">Herring worm</name>
    <dbReference type="NCBI Taxonomy" id="6269"/>
    <lineage>
        <taxon>Eukaryota</taxon>
        <taxon>Metazoa</taxon>
        <taxon>Ecdysozoa</taxon>
        <taxon>Nematoda</taxon>
        <taxon>Chromadorea</taxon>
        <taxon>Rhabditida</taxon>
        <taxon>Spirurina</taxon>
        <taxon>Ascaridomorpha</taxon>
        <taxon>Ascaridoidea</taxon>
        <taxon>Anisakidae</taxon>
        <taxon>Anisakis</taxon>
        <taxon>Anisakis simplex complex</taxon>
    </lineage>
</organism>
<dbReference type="InterPro" id="IPR005303">
    <property type="entry name" value="MOCOS_middle"/>
</dbReference>
<dbReference type="AlphaFoldDB" id="A0A0M3JJ92"/>
<reference evidence="4" key="1">
    <citation type="submission" date="2017-02" db="UniProtKB">
        <authorList>
            <consortium name="WormBaseParasite"/>
        </authorList>
    </citation>
    <scope>IDENTIFICATION</scope>
</reference>
<evidence type="ECO:0000313" key="2">
    <source>
        <dbReference type="EMBL" id="VDK29284.1"/>
    </source>
</evidence>
<evidence type="ECO:0000259" key="1">
    <source>
        <dbReference type="Pfam" id="PF03476"/>
    </source>
</evidence>
<dbReference type="WBParaSite" id="ASIM_0000771001-mRNA-1">
    <property type="protein sequence ID" value="ASIM_0000771001-mRNA-1"/>
    <property type="gene ID" value="ASIM_0000771001"/>
</dbReference>
<protein>
    <submittedName>
        <fullName evidence="4">MOSC_N domain-containing protein</fullName>
    </submittedName>
</protein>